<comment type="caution">
    <text evidence="1">The sequence shown here is derived from an EMBL/GenBank/DDBJ whole genome shotgun (WGS) entry which is preliminary data.</text>
</comment>
<protein>
    <submittedName>
        <fullName evidence="1">Uncharacterized protein</fullName>
    </submittedName>
</protein>
<accession>A0A9D2D773</accession>
<reference evidence="1" key="2">
    <citation type="submission" date="2021-04" db="EMBL/GenBank/DDBJ databases">
        <authorList>
            <person name="Gilroy R."/>
        </authorList>
    </citation>
    <scope>NUCLEOTIDE SEQUENCE</scope>
    <source>
        <strain evidence="1">CHK192-19661</strain>
    </source>
</reference>
<evidence type="ECO:0000313" key="1">
    <source>
        <dbReference type="EMBL" id="HIZ09829.1"/>
    </source>
</evidence>
<dbReference type="EMBL" id="DXCF01000027">
    <property type="protein sequence ID" value="HIZ09829.1"/>
    <property type="molecule type" value="Genomic_DNA"/>
</dbReference>
<dbReference type="Proteomes" id="UP000824025">
    <property type="component" value="Unassembled WGS sequence"/>
</dbReference>
<organism evidence="1 2">
    <name type="scientific">Candidatus Borkfalkia avicola</name>
    <dbReference type="NCBI Taxonomy" id="2838503"/>
    <lineage>
        <taxon>Bacteria</taxon>
        <taxon>Bacillati</taxon>
        <taxon>Bacillota</taxon>
        <taxon>Clostridia</taxon>
        <taxon>Christensenellales</taxon>
        <taxon>Christensenellaceae</taxon>
        <taxon>Candidatus Borkfalkia</taxon>
    </lineage>
</organism>
<gene>
    <name evidence="1" type="ORF">H9726_04990</name>
</gene>
<evidence type="ECO:0000313" key="2">
    <source>
        <dbReference type="Proteomes" id="UP000824025"/>
    </source>
</evidence>
<sequence length="160" mass="18221">MFAAMVVLLLGMSVAGCGGIKEKDADWVGLSTWFFTSGVPNNVIEIVTDNEEAELLCTVKNEVLWGYNEQEFCKQVTLSNKDVKQTWWYKRSEDVFSCDYVDIVAKEGEHIVGYAVIKIEPTDFWYKAEIVKSVCFPQRFGEYQKISEEYVQGCIGQAKE</sequence>
<reference evidence="1" key="1">
    <citation type="journal article" date="2021" name="PeerJ">
        <title>Extensive microbial diversity within the chicken gut microbiome revealed by metagenomics and culture.</title>
        <authorList>
            <person name="Gilroy R."/>
            <person name="Ravi A."/>
            <person name="Getino M."/>
            <person name="Pursley I."/>
            <person name="Horton D.L."/>
            <person name="Alikhan N.F."/>
            <person name="Baker D."/>
            <person name="Gharbi K."/>
            <person name="Hall N."/>
            <person name="Watson M."/>
            <person name="Adriaenssens E.M."/>
            <person name="Foster-Nyarko E."/>
            <person name="Jarju S."/>
            <person name="Secka A."/>
            <person name="Antonio M."/>
            <person name="Oren A."/>
            <person name="Chaudhuri R.R."/>
            <person name="La Ragione R."/>
            <person name="Hildebrand F."/>
            <person name="Pallen M.J."/>
        </authorList>
    </citation>
    <scope>NUCLEOTIDE SEQUENCE</scope>
    <source>
        <strain evidence="1">CHK192-19661</strain>
    </source>
</reference>
<proteinExistence type="predicted"/>
<dbReference type="AlphaFoldDB" id="A0A9D2D773"/>
<name>A0A9D2D773_9FIRM</name>